<evidence type="ECO:0000256" key="1">
    <source>
        <dbReference type="SAM" id="MobiDB-lite"/>
    </source>
</evidence>
<proteinExistence type="predicted"/>
<name>A0ABQ3XL56_9ACTN</name>
<evidence type="ECO:0000313" key="2">
    <source>
        <dbReference type="EMBL" id="GID59210.1"/>
    </source>
</evidence>
<protein>
    <recommendedName>
        <fullName evidence="4">DUF5753 domain-containing protein</fullName>
    </recommendedName>
</protein>
<feature type="region of interest" description="Disordered" evidence="1">
    <location>
        <begin position="1"/>
        <end position="31"/>
    </location>
</feature>
<reference evidence="2 3" key="1">
    <citation type="submission" date="2021-01" db="EMBL/GenBank/DDBJ databases">
        <title>Whole genome shotgun sequence of Actinoplanes couchii NBRC 106145.</title>
        <authorList>
            <person name="Komaki H."/>
            <person name="Tamura T."/>
        </authorList>
    </citation>
    <scope>NUCLEOTIDE SEQUENCE [LARGE SCALE GENOMIC DNA]</scope>
    <source>
        <strain evidence="2 3">NBRC 106145</strain>
    </source>
</reference>
<dbReference type="EMBL" id="BOMG01000095">
    <property type="protein sequence ID" value="GID59210.1"/>
    <property type="molecule type" value="Genomic_DNA"/>
</dbReference>
<accession>A0ABQ3XL56</accession>
<evidence type="ECO:0008006" key="4">
    <source>
        <dbReference type="Google" id="ProtNLM"/>
    </source>
</evidence>
<dbReference type="Proteomes" id="UP000612282">
    <property type="component" value="Unassembled WGS sequence"/>
</dbReference>
<keyword evidence="3" id="KW-1185">Reference proteome</keyword>
<comment type="caution">
    <text evidence="2">The sequence shown here is derived from an EMBL/GenBank/DDBJ whole genome shotgun (WGS) entry which is preliminary data.</text>
</comment>
<sequence length="90" mass="10660">MRSPGSSPLLSSSDPYRHGRDPETFRGSRRSEILDRRPEVEIYEAIWRDLVDRIAPIETESRRIIENKVEEWSRACPERCPLAQERPLRR</sequence>
<evidence type="ECO:0000313" key="3">
    <source>
        <dbReference type="Proteomes" id="UP000612282"/>
    </source>
</evidence>
<feature type="compositionally biased region" description="Low complexity" evidence="1">
    <location>
        <begin position="1"/>
        <end position="13"/>
    </location>
</feature>
<feature type="compositionally biased region" description="Basic and acidic residues" evidence="1">
    <location>
        <begin position="15"/>
        <end position="31"/>
    </location>
</feature>
<organism evidence="2 3">
    <name type="scientific">Actinoplanes couchii</name>
    <dbReference type="NCBI Taxonomy" id="403638"/>
    <lineage>
        <taxon>Bacteria</taxon>
        <taxon>Bacillati</taxon>
        <taxon>Actinomycetota</taxon>
        <taxon>Actinomycetes</taxon>
        <taxon>Micromonosporales</taxon>
        <taxon>Micromonosporaceae</taxon>
        <taxon>Actinoplanes</taxon>
    </lineage>
</organism>
<gene>
    <name evidence="2" type="ORF">Aco03nite_076140</name>
</gene>